<dbReference type="SUPFAM" id="SSF50974">
    <property type="entry name" value="Nitrous oxide reductase, N-terminal domain"/>
    <property type="match status" value="1"/>
</dbReference>
<dbReference type="InterPro" id="IPR011045">
    <property type="entry name" value="N2O_reductase_N"/>
</dbReference>
<dbReference type="RefSeq" id="WP_245359426.1">
    <property type="nucleotide sequence ID" value="NZ_BAAAVU010000001.1"/>
</dbReference>
<feature type="chain" id="PRO_5046976482" evidence="3">
    <location>
        <begin position="21"/>
        <end position="405"/>
    </location>
</feature>
<evidence type="ECO:0000256" key="3">
    <source>
        <dbReference type="SAM" id="SignalP"/>
    </source>
</evidence>
<dbReference type="PANTHER" id="PTHR47197">
    <property type="entry name" value="PROTEIN NIRF"/>
    <property type="match status" value="1"/>
</dbReference>
<dbReference type="PROSITE" id="PS51257">
    <property type="entry name" value="PROKAR_LIPOPROTEIN"/>
    <property type="match status" value="1"/>
</dbReference>
<keyword evidence="6" id="KW-1185">Reference proteome</keyword>
<comment type="caution">
    <text evidence="5">The sequence shown here is derived from an EMBL/GenBank/DDBJ whole genome shotgun (WGS) entry which is preliminary data.</text>
</comment>
<name>A0ABS4UQN5_9ACTN</name>
<evidence type="ECO:0000313" key="6">
    <source>
        <dbReference type="Proteomes" id="UP000755585"/>
    </source>
</evidence>
<dbReference type="NCBIfam" id="TIGR02276">
    <property type="entry name" value="beta_rpt_yvtn"/>
    <property type="match status" value="1"/>
</dbReference>
<evidence type="ECO:0000256" key="1">
    <source>
        <dbReference type="ARBA" id="ARBA00022729"/>
    </source>
</evidence>
<feature type="region of interest" description="Disordered" evidence="2">
    <location>
        <begin position="20"/>
        <end position="72"/>
    </location>
</feature>
<evidence type="ECO:0000256" key="2">
    <source>
        <dbReference type="SAM" id="MobiDB-lite"/>
    </source>
</evidence>
<evidence type="ECO:0000313" key="5">
    <source>
        <dbReference type="EMBL" id="MBP2353942.1"/>
    </source>
</evidence>
<evidence type="ECO:0000259" key="4">
    <source>
        <dbReference type="Pfam" id="PF21783"/>
    </source>
</evidence>
<dbReference type="InterPro" id="IPR048433">
    <property type="entry name" value="YNCE-like_beta-prop"/>
</dbReference>
<sequence length="405" mass="42956">MKRTVALSMVLLLAAGGCSGNGRTAASTGSAPAGAASAPPSTPASTQASPGASAGTPGLLPGMPPPLSPTDVWAADRPGQFAAAVRGFPERIYVPNSGSNTVTEIDPRTYKVIRTFRTGRQPQHVVPSWDLKTLWVNNDLGNSLTPINPLTGLPGRAVAVHDPYNLYFTPDGKHAVVMASNDRQLVFRDPHTMAVQKKVPVPCAGVNHADFTADGTSFLVSCEFSGDLLVVDTAAEKVTQVVRLPGRRGMHAPMPQDVKLSPNGRYYYVADMMSDGIWVLSARPPVAIRAFIPTGKGAHGLYVTRNSRYLIITNRGEGSVSLLDFQTRKVVRKIKITGGGSPDMGGVSPDGLVLWVSGRYNSVVYAIRLSDGKLLAKIRVGNGPHGLAVYPQPGRYSLGHTGVFR</sequence>
<protein>
    <submittedName>
        <fullName evidence="5">YVTN family beta-propeller protein</fullName>
    </submittedName>
</protein>
<dbReference type="PANTHER" id="PTHR47197:SF3">
    <property type="entry name" value="DIHYDRO-HEME D1 DEHYDROGENASE"/>
    <property type="match status" value="1"/>
</dbReference>
<dbReference type="EMBL" id="JAGINT010000002">
    <property type="protein sequence ID" value="MBP2353942.1"/>
    <property type="molecule type" value="Genomic_DNA"/>
</dbReference>
<feature type="compositionally biased region" description="Low complexity" evidence="2">
    <location>
        <begin position="24"/>
        <end position="61"/>
    </location>
</feature>
<dbReference type="Proteomes" id="UP000755585">
    <property type="component" value="Unassembled WGS sequence"/>
</dbReference>
<feature type="domain" description="YNCE-like beta-propeller" evidence="4">
    <location>
        <begin position="91"/>
        <end position="387"/>
    </location>
</feature>
<proteinExistence type="predicted"/>
<reference evidence="5 6" key="1">
    <citation type="submission" date="2021-03" db="EMBL/GenBank/DDBJ databases">
        <title>Sequencing the genomes of 1000 actinobacteria strains.</title>
        <authorList>
            <person name="Klenk H.-P."/>
        </authorList>
    </citation>
    <scope>NUCLEOTIDE SEQUENCE [LARGE SCALE GENOMIC DNA]</scope>
    <source>
        <strain evidence="5 6">DSM 18824</strain>
    </source>
</reference>
<dbReference type="InterPro" id="IPR011964">
    <property type="entry name" value="YVTN_b-propeller_repeat"/>
</dbReference>
<organism evidence="5 6">
    <name type="scientific">Kribbella aluminosa</name>
    <dbReference type="NCBI Taxonomy" id="416017"/>
    <lineage>
        <taxon>Bacteria</taxon>
        <taxon>Bacillati</taxon>
        <taxon>Actinomycetota</taxon>
        <taxon>Actinomycetes</taxon>
        <taxon>Propionibacteriales</taxon>
        <taxon>Kribbellaceae</taxon>
        <taxon>Kribbella</taxon>
    </lineage>
</organism>
<keyword evidence="1 3" id="KW-0732">Signal</keyword>
<dbReference type="Gene3D" id="2.130.10.10">
    <property type="entry name" value="YVTN repeat-like/Quinoprotein amine dehydrogenase"/>
    <property type="match status" value="2"/>
</dbReference>
<accession>A0ABS4UQN5</accession>
<dbReference type="Pfam" id="PF21783">
    <property type="entry name" value="YNCE"/>
    <property type="match status" value="1"/>
</dbReference>
<dbReference type="InterPro" id="IPR015943">
    <property type="entry name" value="WD40/YVTN_repeat-like_dom_sf"/>
</dbReference>
<dbReference type="InterPro" id="IPR051200">
    <property type="entry name" value="Host-pathogen_enzymatic-act"/>
</dbReference>
<gene>
    <name evidence="5" type="ORF">JOF29_005052</name>
</gene>
<feature type="signal peptide" evidence="3">
    <location>
        <begin position="1"/>
        <end position="20"/>
    </location>
</feature>